<evidence type="ECO:0000256" key="11">
    <source>
        <dbReference type="ARBA" id="ARBA00023284"/>
    </source>
</evidence>
<organism evidence="16 17">
    <name type="scientific">Acipenser oxyrinchus oxyrinchus</name>
    <dbReference type="NCBI Taxonomy" id="40147"/>
    <lineage>
        <taxon>Eukaryota</taxon>
        <taxon>Metazoa</taxon>
        <taxon>Chordata</taxon>
        <taxon>Craniata</taxon>
        <taxon>Vertebrata</taxon>
        <taxon>Euteleostomi</taxon>
        <taxon>Actinopterygii</taxon>
        <taxon>Chondrostei</taxon>
        <taxon>Acipenseriformes</taxon>
        <taxon>Acipenseridae</taxon>
        <taxon>Acipenser</taxon>
    </lineage>
</organism>
<name>A0AAD8LKX2_ACIOX</name>
<feature type="chain" id="PRO_5042099364" evidence="14">
    <location>
        <begin position="34"/>
        <end position="319"/>
    </location>
</feature>
<feature type="domain" description="Thioredoxin" evidence="15">
    <location>
        <begin position="24"/>
        <end position="144"/>
    </location>
</feature>
<dbReference type="InterPro" id="IPR013766">
    <property type="entry name" value="Thioredoxin_domain"/>
</dbReference>
<keyword evidence="5 14" id="KW-0732">Signal</keyword>
<sequence length="319" mass="35357">MAWGKVLRALQFMVTNVYYHKLVMFLLISTVSGANSGSDGQVLPVADANWTLILQGEWMLKFYAPWCPACRQIQPDWENFAKESKALGISVGKVNVTQEPGLSGRFLVTTLPTIFHAKDGLFRRYLASRTVEDLQSYIIEKKWESVEPVPAWKAPSSIVMTGMSGVFQLSVWLRHIHSYLTETLGVPVWGSYAIFALVTLLTGLFLGLMLVLIIDCLCPSKSRYKEVTTEVYMKEELSDEGQDSVPTEEKQLSDAEDERESLSDKTSGEDSAGDDASGSEELAVDTIDGLPSDNTADSGMRKRKPQVPESLNLSTSTLR</sequence>
<evidence type="ECO:0000256" key="12">
    <source>
        <dbReference type="SAM" id="MobiDB-lite"/>
    </source>
</evidence>
<dbReference type="InterPro" id="IPR036249">
    <property type="entry name" value="Thioredoxin-like_sf"/>
</dbReference>
<feature type="compositionally biased region" description="Polar residues" evidence="12">
    <location>
        <begin position="309"/>
        <end position="319"/>
    </location>
</feature>
<evidence type="ECO:0000256" key="4">
    <source>
        <dbReference type="ARBA" id="ARBA00022692"/>
    </source>
</evidence>
<protein>
    <submittedName>
        <fullName evidence="16">Thioredoxin-related transmembrane protein 1-like isoform X1</fullName>
    </submittedName>
</protein>
<evidence type="ECO:0000259" key="15">
    <source>
        <dbReference type="PROSITE" id="PS51352"/>
    </source>
</evidence>
<comment type="subcellular location">
    <subcellularLocation>
        <location evidence="1">Endoplasmic reticulum membrane</location>
        <topology evidence="1">Single-pass type I membrane protein</topology>
    </subcellularLocation>
</comment>
<dbReference type="InterPro" id="IPR052454">
    <property type="entry name" value="TMX_domain-containing"/>
</dbReference>
<evidence type="ECO:0000313" key="16">
    <source>
        <dbReference type="EMBL" id="KAK1170710.1"/>
    </source>
</evidence>
<proteinExistence type="predicted"/>
<feature type="transmembrane region" description="Helical" evidence="13">
    <location>
        <begin position="192"/>
        <end position="214"/>
    </location>
</feature>
<evidence type="ECO:0000256" key="10">
    <source>
        <dbReference type="ARBA" id="ARBA00023157"/>
    </source>
</evidence>
<evidence type="ECO:0000313" key="17">
    <source>
        <dbReference type="Proteomes" id="UP001230051"/>
    </source>
</evidence>
<dbReference type="PANTHER" id="PTHR46107">
    <property type="entry name" value="DUMPY: SHORTER THAN WILD-TYPE"/>
    <property type="match status" value="1"/>
</dbReference>
<keyword evidence="11" id="KW-0676">Redox-active center</keyword>
<dbReference type="AlphaFoldDB" id="A0AAD8LKX2"/>
<keyword evidence="17" id="KW-1185">Reference proteome</keyword>
<comment type="caution">
    <text evidence="16">The sequence shown here is derived from an EMBL/GenBank/DDBJ whole genome shotgun (WGS) entry which is preliminary data.</text>
</comment>
<dbReference type="SUPFAM" id="SSF52833">
    <property type="entry name" value="Thioredoxin-like"/>
    <property type="match status" value="1"/>
</dbReference>
<dbReference type="PANTHER" id="PTHR46107:SF1">
    <property type="entry name" value="THIOREDOXIN-RELATED TRANSMEMBRANE PROTEIN 4"/>
    <property type="match status" value="1"/>
</dbReference>
<keyword evidence="2" id="KW-0813">Transport</keyword>
<feature type="region of interest" description="Disordered" evidence="12">
    <location>
        <begin position="235"/>
        <end position="319"/>
    </location>
</feature>
<dbReference type="Gene3D" id="3.40.30.10">
    <property type="entry name" value="Glutaredoxin"/>
    <property type="match status" value="1"/>
</dbReference>
<evidence type="ECO:0000256" key="7">
    <source>
        <dbReference type="ARBA" id="ARBA00022982"/>
    </source>
</evidence>
<keyword evidence="8 13" id="KW-1133">Transmembrane helix</keyword>
<evidence type="ECO:0000256" key="14">
    <source>
        <dbReference type="SAM" id="SignalP"/>
    </source>
</evidence>
<keyword evidence="4 13" id="KW-0812">Transmembrane</keyword>
<dbReference type="PROSITE" id="PS00194">
    <property type="entry name" value="THIOREDOXIN_1"/>
    <property type="match status" value="1"/>
</dbReference>
<dbReference type="Proteomes" id="UP001230051">
    <property type="component" value="Unassembled WGS sequence"/>
</dbReference>
<dbReference type="Pfam" id="PF00085">
    <property type="entry name" value="Thioredoxin"/>
    <property type="match status" value="1"/>
</dbReference>
<dbReference type="PROSITE" id="PS51352">
    <property type="entry name" value="THIOREDOXIN_2"/>
    <property type="match status" value="1"/>
</dbReference>
<dbReference type="EMBL" id="JAGXEW010000006">
    <property type="protein sequence ID" value="KAK1170710.1"/>
    <property type="molecule type" value="Genomic_DNA"/>
</dbReference>
<keyword evidence="9 13" id="KW-0472">Membrane</keyword>
<evidence type="ECO:0000256" key="2">
    <source>
        <dbReference type="ARBA" id="ARBA00022448"/>
    </source>
</evidence>
<evidence type="ECO:0000256" key="9">
    <source>
        <dbReference type="ARBA" id="ARBA00023136"/>
    </source>
</evidence>
<evidence type="ECO:0000256" key="5">
    <source>
        <dbReference type="ARBA" id="ARBA00022729"/>
    </source>
</evidence>
<gene>
    <name evidence="16" type="primary">Tmx4</name>
    <name evidence="16" type="ORF">AOXY_G7631</name>
</gene>
<reference evidence="16" key="1">
    <citation type="submission" date="2022-02" db="EMBL/GenBank/DDBJ databases">
        <title>Atlantic sturgeon de novo genome assembly.</title>
        <authorList>
            <person name="Stock M."/>
            <person name="Klopp C."/>
            <person name="Guiguen Y."/>
            <person name="Cabau C."/>
            <person name="Parinello H."/>
            <person name="Santidrian Yebra-Pimentel E."/>
            <person name="Kuhl H."/>
            <person name="Dirks R.P."/>
            <person name="Guessner J."/>
            <person name="Wuertz S."/>
            <person name="Du K."/>
            <person name="Schartl M."/>
        </authorList>
    </citation>
    <scope>NUCLEOTIDE SEQUENCE</scope>
    <source>
        <strain evidence="16">STURGEONOMICS-FGT-2020</strain>
        <tissue evidence="16">Whole blood</tissue>
    </source>
</reference>
<keyword evidence="6" id="KW-0256">Endoplasmic reticulum</keyword>
<evidence type="ECO:0000256" key="3">
    <source>
        <dbReference type="ARBA" id="ARBA00022553"/>
    </source>
</evidence>
<evidence type="ECO:0000256" key="6">
    <source>
        <dbReference type="ARBA" id="ARBA00022824"/>
    </source>
</evidence>
<feature type="signal peptide" evidence="14">
    <location>
        <begin position="1"/>
        <end position="33"/>
    </location>
</feature>
<keyword evidence="7" id="KW-0249">Electron transport</keyword>
<evidence type="ECO:0000256" key="13">
    <source>
        <dbReference type="SAM" id="Phobius"/>
    </source>
</evidence>
<evidence type="ECO:0000256" key="8">
    <source>
        <dbReference type="ARBA" id="ARBA00022989"/>
    </source>
</evidence>
<dbReference type="GO" id="GO:0015036">
    <property type="term" value="F:disulfide oxidoreductase activity"/>
    <property type="evidence" value="ECO:0007669"/>
    <property type="project" value="TreeGrafter"/>
</dbReference>
<accession>A0AAD8LKX2</accession>
<evidence type="ECO:0000256" key="1">
    <source>
        <dbReference type="ARBA" id="ARBA00004115"/>
    </source>
</evidence>
<dbReference type="InterPro" id="IPR017937">
    <property type="entry name" value="Thioredoxin_CS"/>
</dbReference>
<keyword evidence="10" id="KW-1015">Disulfide bond</keyword>
<keyword evidence="3" id="KW-0597">Phosphoprotein</keyword>
<dbReference type="GO" id="GO:0005789">
    <property type="term" value="C:endoplasmic reticulum membrane"/>
    <property type="evidence" value="ECO:0007669"/>
    <property type="project" value="UniProtKB-SubCell"/>
</dbReference>